<reference evidence="8" key="3">
    <citation type="submission" date="2023-05" db="EMBL/GenBank/DDBJ databases">
        <authorList>
            <person name="Smith C.H."/>
        </authorList>
    </citation>
    <scope>NUCLEOTIDE SEQUENCE</scope>
    <source>
        <strain evidence="8">CHS0354</strain>
        <tissue evidence="8">Mantle</tissue>
    </source>
</reference>
<feature type="domain" description="Phosphatidic acid phosphatase type 2/haloperoxidase" evidence="7">
    <location>
        <begin position="107"/>
        <end position="251"/>
    </location>
</feature>
<gene>
    <name evidence="8" type="ORF">CHS0354_006322</name>
</gene>
<dbReference type="InterPro" id="IPR036938">
    <property type="entry name" value="PAP2/HPO_sf"/>
</dbReference>
<feature type="transmembrane region" description="Helical" evidence="6">
    <location>
        <begin position="206"/>
        <end position="224"/>
    </location>
</feature>
<dbReference type="Pfam" id="PF01569">
    <property type="entry name" value="PAP2"/>
    <property type="match status" value="1"/>
</dbReference>
<protein>
    <recommendedName>
        <fullName evidence="7">Phosphatidic acid phosphatase type 2/haloperoxidase domain-containing protein</fullName>
    </recommendedName>
</protein>
<dbReference type="GO" id="GO:0007165">
    <property type="term" value="P:signal transduction"/>
    <property type="evidence" value="ECO:0007669"/>
    <property type="project" value="TreeGrafter"/>
</dbReference>
<dbReference type="GO" id="GO:0046839">
    <property type="term" value="P:phospholipid dephosphorylation"/>
    <property type="evidence" value="ECO:0007669"/>
    <property type="project" value="TreeGrafter"/>
</dbReference>
<evidence type="ECO:0000256" key="5">
    <source>
        <dbReference type="ARBA" id="ARBA00023136"/>
    </source>
</evidence>
<evidence type="ECO:0000259" key="7">
    <source>
        <dbReference type="SMART" id="SM00014"/>
    </source>
</evidence>
<evidence type="ECO:0000256" key="3">
    <source>
        <dbReference type="ARBA" id="ARBA00022692"/>
    </source>
</evidence>
<evidence type="ECO:0000313" key="9">
    <source>
        <dbReference type="Proteomes" id="UP001195483"/>
    </source>
</evidence>
<name>A0AAE0VPA9_9BIVA</name>
<evidence type="ECO:0000256" key="1">
    <source>
        <dbReference type="ARBA" id="ARBA00004141"/>
    </source>
</evidence>
<accession>A0AAE0VPA9</accession>
<dbReference type="Gene3D" id="1.20.144.10">
    <property type="entry name" value="Phosphatidic acid phosphatase type 2/haloperoxidase"/>
    <property type="match status" value="1"/>
</dbReference>
<dbReference type="CDD" id="cd03384">
    <property type="entry name" value="PAP2_wunen"/>
    <property type="match status" value="1"/>
</dbReference>
<reference evidence="8" key="1">
    <citation type="journal article" date="2021" name="Genome Biol. Evol.">
        <title>A High-Quality Reference Genome for a Parasitic Bivalve with Doubly Uniparental Inheritance (Bivalvia: Unionida).</title>
        <authorList>
            <person name="Smith C.H."/>
        </authorList>
    </citation>
    <scope>NUCLEOTIDE SEQUENCE</scope>
    <source>
        <strain evidence="8">CHS0354</strain>
    </source>
</reference>
<dbReference type="GO" id="GO:0006644">
    <property type="term" value="P:phospholipid metabolic process"/>
    <property type="evidence" value="ECO:0007669"/>
    <property type="project" value="InterPro"/>
</dbReference>
<dbReference type="EMBL" id="JAEAOA010000438">
    <property type="protein sequence ID" value="KAK3585269.1"/>
    <property type="molecule type" value="Genomic_DNA"/>
</dbReference>
<keyword evidence="4 6" id="KW-1133">Transmembrane helix</keyword>
<sequence>MFMSTWKYKPSRAVSVRFLLDIIIWSAVGLPVIMLHLQGNPVEVGFFCDDNSLKYPYRESTISNQVLLGTSLGGVVTMMVLAEFLIYLDKRSRTNTSWPTAHVMKHLGVFLFGFTVNELFTIALKQRVGQLRPHFFDVCKPDFNAINCSQGFITEYTCMNTHVSQREIRESRLSFPSGHASLSMYCAVYIGYYIQVHMSVTYSSVLKPALQSVLVLLAVLNGLTRINDHKHHPIDVIAGFFFGAAIASFVFGTLGLKIQKTSKVTLDQKVSETFNAASETARMSLKKKYLYQGEVSCDTTISILEEENAKETPMDFVL</sequence>
<evidence type="ECO:0000256" key="6">
    <source>
        <dbReference type="SAM" id="Phobius"/>
    </source>
</evidence>
<proteinExistence type="inferred from homology"/>
<dbReference type="Proteomes" id="UP001195483">
    <property type="component" value="Unassembled WGS sequence"/>
</dbReference>
<feature type="transmembrane region" description="Helical" evidence="6">
    <location>
        <begin position="66"/>
        <end position="88"/>
    </location>
</feature>
<dbReference type="AlphaFoldDB" id="A0AAE0VPA9"/>
<dbReference type="InterPro" id="IPR043216">
    <property type="entry name" value="PAP-like"/>
</dbReference>
<organism evidence="8 9">
    <name type="scientific">Potamilus streckersoni</name>
    <dbReference type="NCBI Taxonomy" id="2493646"/>
    <lineage>
        <taxon>Eukaryota</taxon>
        <taxon>Metazoa</taxon>
        <taxon>Spiralia</taxon>
        <taxon>Lophotrochozoa</taxon>
        <taxon>Mollusca</taxon>
        <taxon>Bivalvia</taxon>
        <taxon>Autobranchia</taxon>
        <taxon>Heteroconchia</taxon>
        <taxon>Palaeoheterodonta</taxon>
        <taxon>Unionida</taxon>
        <taxon>Unionoidea</taxon>
        <taxon>Unionidae</taxon>
        <taxon>Ambleminae</taxon>
        <taxon>Lampsilini</taxon>
        <taxon>Potamilus</taxon>
    </lineage>
</organism>
<dbReference type="PANTHER" id="PTHR10165">
    <property type="entry name" value="LIPID PHOSPHATE PHOSPHATASE"/>
    <property type="match status" value="1"/>
</dbReference>
<dbReference type="SUPFAM" id="SSF48317">
    <property type="entry name" value="Acid phosphatase/Vanadium-dependent haloperoxidase"/>
    <property type="match status" value="1"/>
</dbReference>
<dbReference type="GO" id="GO:0008195">
    <property type="term" value="F:phosphatidate phosphatase activity"/>
    <property type="evidence" value="ECO:0007669"/>
    <property type="project" value="TreeGrafter"/>
</dbReference>
<dbReference type="GO" id="GO:0005886">
    <property type="term" value="C:plasma membrane"/>
    <property type="evidence" value="ECO:0007669"/>
    <property type="project" value="TreeGrafter"/>
</dbReference>
<feature type="transmembrane region" description="Helical" evidence="6">
    <location>
        <begin position="18"/>
        <end position="37"/>
    </location>
</feature>
<comment type="subcellular location">
    <subcellularLocation>
        <location evidence="1">Membrane</location>
        <topology evidence="1">Multi-pass membrane protein</topology>
    </subcellularLocation>
</comment>
<evidence type="ECO:0000256" key="2">
    <source>
        <dbReference type="ARBA" id="ARBA00008816"/>
    </source>
</evidence>
<evidence type="ECO:0000313" key="8">
    <source>
        <dbReference type="EMBL" id="KAK3585269.1"/>
    </source>
</evidence>
<dbReference type="PANTHER" id="PTHR10165:SF103">
    <property type="entry name" value="PHOSPHOLIPID PHOSPHATASE HOMOLOG 1.2 HOMOLOG"/>
    <property type="match status" value="1"/>
</dbReference>
<keyword evidence="5 6" id="KW-0472">Membrane</keyword>
<comment type="similarity">
    <text evidence="2">Belongs to the PA-phosphatase related phosphoesterase family.</text>
</comment>
<dbReference type="SMART" id="SM00014">
    <property type="entry name" value="acidPPc"/>
    <property type="match status" value="1"/>
</dbReference>
<keyword evidence="9" id="KW-1185">Reference proteome</keyword>
<dbReference type="InterPro" id="IPR000326">
    <property type="entry name" value="PAP2/HPO"/>
</dbReference>
<comment type="caution">
    <text evidence="8">The sequence shown here is derived from an EMBL/GenBank/DDBJ whole genome shotgun (WGS) entry which is preliminary data.</text>
</comment>
<evidence type="ECO:0000256" key="4">
    <source>
        <dbReference type="ARBA" id="ARBA00022989"/>
    </source>
</evidence>
<feature type="transmembrane region" description="Helical" evidence="6">
    <location>
        <begin position="236"/>
        <end position="256"/>
    </location>
</feature>
<reference evidence="8" key="2">
    <citation type="journal article" date="2021" name="Genome Biol. Evol.">
        <title>Developing a high-quality reference genome for a parasitic bivalve with doubly uniparental inheritance (Bivalvia: Unionida).</title>
        <authorList>
            <person name="Smith C.H."/>
        </authorList>
    </citation>
    <scope>NUCLEOTIDE SEQUENCE</scope>
    <source>
        <strain evidence="8">CHS0354</strain>
        <tissue evidence="8">Mantle</tissue>
    </source>
</reference>
<keyword evidence="3 6" id="KW-0812">Transmembrane</keyword>